<dbReference type="FunFam" id="3.30.160.60:FF:000829">
    <property type="entry name" value="zinc finger protein 510"/>
    <property type="match status" value="1"/>
</dbReference>
<feature type="region of interest" description="Disordered" evidence="15">
    <location>
        <begin position="687"/>
        <end position="743"/>
    </location>
</feature>
<dbReference type="GO" id="GO:0016702">
    <property type="term" value="F:oxidoreductase activity, acting on single donors with incorporation of molecular oxygen, incorporation of two atoms of oxygen"/>
    <property type="evidence" value="ECO:0007669"/>
    <property type="project" value="InterPro"/>
</dbReference>
<keyword evidence="8 14" id="KW-0223">Dioxygenase</keyword>
<dbReference type="PROSITE" id="PS00711">
    <property type="entry name" value="LIPOXYGENASE_1"/>
    <property type="match status" value="1"/>
</dbReference>
<dbReference type="FunFam" id="3.30.160.60:FF:000624">
    <property type="entry name" value="zinc finger protein 697"/>
    <property type="match status" value="1"/>
</dbReference>
<evidence type="ECO:0000256" key="6">
    <source>
        <dbReference type="ARBA" id="ARBA00022771"/>
    </source>
</evidence>
<dbReference type="Pfam" id="PF00305">
    <property type="entry name" value="Lipoxygenase"/>
    <property type="match status" value="2"/>
</dbReference>
<accession>M7BC11</accession>
<evidence type="ECO:0000313" key="20">
    <source>
        <dbReference type="Proteomes" id="UP000031443"/>
    </source>
</evidence>
<feature type="domain" description="C2H2-type" evidence="16">
    <location>
        <begin position="788"/>
        <end position="815"/>
    </location>
</feature>
<dbReference type="FunFam" id="3.30.160.60:FF:000135">
    <property type="entry name" value="Zinc finger protein 358"/>
    <property type="match status" value="1"/>
</dbReference>
<evidence type="ECO:0000256" key="14">
    <source>
        <dbReference type="RuleBase" id="RU003974"/>
    </source>
</evidence>
<dbReference type="AlphaFoldDB" id="M7BC11"/>
<dbReference type="InterPro" id="IPR013087">
    <property type="entry name" value="Znf_C2H2_type"/>
</dbReference>
<feature type="domain" description="C2H2-type" evidence="16">
    <location>
        <begin position="872"/>
        <end position="899"/>
    </location>
</feature>
<evidence type="ECO:0000256" key="7">
    <source>
        <dbReference type="ARBA" id="ARBA00022833"/>
    </source>
</evidence>
<evidence type="ECO:0000256" key="5">
    <source>
        <dbReference type="ARBA" id="ARBA00022737"/>
    </source>
</evidence>
<evidence type="ECO:0000256" key="12">
    <source>
        <dbReference type="ARBA" id="ARBA00023242"/>
    </source>
</evidence>
<feature type="domain" description="C2H2-type" evidence="16">
    <location>
        <begin position="1068"/>
        <end position="1095"/>
    </location>
</feature>
<evidence type="ECO:0000259" key="17">
    <source>
        <dbReference type="PROSITE" id="PS50805"/>
    </source>
</evidence>
<dbReference type="PRINTS" id="PR00087">
    <property type="entry name" value="LIPOXYGENASE"/>
</dbReference>
<comment type="similarity">
    <text evidence="3">Belongs to the krueppel C2H2-type zinc-finger protein family.</text>
</comment>
<comment type="subcellular location">
    <subcellularLocation>
        <location evidence="2">Nucleus</location>
    </subcellularLocation>
</comment>
<evidence type="ECO:0000256" key="4">
    <source>
        <dbReference type="ARBA" id="ARBA00022723"/>
    </source>
</evidence>
<organism evidence="19 20">
    <name type="scientific">Chelonia mydas</name>
    <name type="common">Green sea-turtle</name>
    <name type="synonym">Chelonia agassizi</name>
    <dbReference type="NCBI Taxonomy" id="8469"/>
    <lineage>
        <taxon>Eukaryota</taxon>
        <taxon>Metazoa</taxon>
        <taxon>Chordata</taxon>
        <taxon>Craniata</taxon>
        <taxon>Vertebrata</taxon>
        <taxon>Euteleostomi</taxon>
        <taxon>Archelosauria</taxon>
        <taxon>Testudinata</taxon>
        <taxon>Testudines</taxon>
        <taxon>Cryptodira</taxon>
        <taxon>Durocryptodira</taxon>
        <taxon>Americhelydia</taxon>
        <taxon>Chelonioidea</taxon>
        <taxon>Cheloniidae</taxon>
        <taxon>Chelonia</taxon>
    </lineage>
</organism>
<evidence type="ECO:0000313" key="19">
    <source>
        <dbReference type="EMBL" id="EMP29683.1"/>
    </source>
</evidence>
<evidence type="ECO:0000256" key="1">
    <source>
        <dbReference type="ARBA" id="ARBA00003767"/>
    </source>
</evidence>
<evidence type="ECO:0000256" key="8">
    <source>
        <dbReference type="ARBA" id="ARBA00022964"/>
    </source>
</evidence>
<evidence type="ECO:0000256" key="9">
    <source>
        <dbReference type="ARBA" id="ARBA00023015"/>
    </source>
</evidence>
<dbReference type="PROSITE" id="PS50157">
    <property type="entry name" value="ZINC_FINGER_C2H2_2"/>
    <property type="match status" value="13"/>
</dbReference>
<dbReference type="InterPro" id="IPR013819">
    <property type="entry name" value="LipOase_C"/>
</dbReference>
<dbReference type="EMBL" id="KB554349">
    <property type="protein sequence ID" value="EMP29683.1"/>
    <property type="molecule type" value="Genomic_DNA"/>
</dbReference>
<dbReference type="Proteomes" id="UP000031443">
    <property type="component" value="Unassembled WGS sequence"/>
</dbReference>
<feature type="compositionally biased region" description="Basic and acidic residues" evidence="15">
    <location>
        <begin position="713"/>
        <end position="734"/>
    </location>
</feature>
<dbReference type="GO" id="GO:0045944">
    <property type="term" value="P:positive regulation of transcription by RNA polymerase II"/>
    <property type="evidence" value="ECO:0007669"/>
    <property type="project" value="UniProtKB-ARBA"/>
</dbReference>
<feature type="domain" description="C2H2-type" evidence="16">
    <location>
        <begin position="844"/>
        <end position="871"/>
    </location>
</feature>
<evidence type="ECO:0000256" key="3">
    <source>
        <dbReference type="ARBA" id="ARBA00006991"/>
    </source>
</evidence>
<evidence type="ECO:0000256" key="13">
    <source>
        <dbReference type="PROSITE-ProRule" id="PRU00042"/>
    </source>
</evidence>
<comment type="similarity">
    <text evidence="14">Belongs to the lipoxygenase family.</text>
</comment>
<dbReference type="InterPro" id="IPR036236">
    <property type="entry name" value="Znf_C2H2_sf"/>
</dbReference>
<dbReference type="InterPro" id="IPR020833">
    <property type="entry name" value="LipOase_Fe_BS"/>
</dbReference>
<proteinExistence type="inferred from homology"/>
<feature type="domain" description="Lipoxygenase" evidence="18">
    <location>
        <begin position="133"/>
        <end position="621"/>
    </location>
</feature>
<protein>
    <submittedName>
        <fullName evidence="19">Uncharacterized protein</fullName>
    </submittedName>
</protein>
<evidence type="ECO:0000259" key="18">
    <source>
        <dbReference type="PROSITE" id="PS51393"/>
    </source>
</evidence>
<dbReference type="PROSITE" id="PS51393">
    <property type="entry name" value="LIPOXYGENASE_3"/>
    <property type="match status" value="1"/>
</dbReference>
<dbReference type="PROSITE" id="PS50805">
    <property type="entry name" value="KRAB"/>
    <property type="match status" value="1"/>
</dbReference>
<keyword evidence="6 13" id="KW-0863">Zinc-finger</keyword>
<keyword evidence="20" id="KW-1185">Reference proteome</keyword>
<keyword evidence="10" id="KW-0238">DNA-binding</keyword>
<dbReference type="InterPro" id="IPR050329">
    <property type="entry name" value="GLI_C2H2-zinc-finger"/>
</dbReference>
<evidence type="ECO:0000256" key="2">
    <source>
        <dbReference type="ARBA" id="ARBA00004123"/>
    </source>
</evidence>
<dbReference type="InterPro" id="IPR020834">
    <property type="entry name" value="LipOase_CS"/>
</dbReference>
<feature type="domain" description="C2H2-type" evidence="16">
    <location>
        <begin position="1012"/>
        <end position="1039"/>
    </location>
</feature>
<dbReference type="FunFam" id="3.30.160.60:FF:000352">
    <property type="entry name" value="zinc finger protein 3 homolog"/>
    <property type="match status" value="1"/>
</dbReference>
<keyword evidence="4 14" id="KW-0479">Metal-binding</keyword>
<feature type="domain" description="C2H2-type" evidence="16">
    <location>
        <begin position="984"/>
        <end position="1011"/>
    </location>
</feature>
<dbReference type="GO" id="GO:0008270">
    <property type="term" value="F:zinc ion binding"/>
    <property type="evidence" value="ECO:0007669"/>
    <property type="project" value="UniProtKB-KW"/>
</dbReference>
<dbReference type="FunFam" id="3.30.160.60:FF:002343">
    <property type="entry name" value="Zinc finger protein 33A"/>
    <property type="match status" value="3"/>
</dbReference>
<feature type="domain" description="C2H2-type" evidence="16">
    <location>
        <begin position="760"/>
        <end position="787"/>
    </location>
</feature>
<keyword evidence="11" id="KW-0804">Transcription</keyword>
<dbReference type="Gene3D" id="3.30.160.60">
    <property type="entry name" value="Classic Zinc Finger"/>
    <property type="match status" value="13"/>
</dbReference>
<evidence type="ECO:0000256" key="15">
    <source>
        <dbReference type="SAM" id="MobiDB-lite"/>
    </source>
</evidence>
<keyword evidence="14" id="KW-0560">Oxidoreductase</keyword>
<keyword evidence="14" id="KW-0408">Iron</keyword>
<keyword evidence="7" id="KW-0862">Zinc</keyword>
<dbReference type="SUPFAM" id="SSF48484">
    <property type="entry name" value="Lipoxigenase"/>
    <property type="match status" value="1"/>
</dbReference>
<evidence type="ECO:0000259" key="16">
    <source>
        <dbReference type="PROSITE" id="PS50157"/>
    </source>
</evidence>
<dbReference type="InterPro" id="IPR001909">
    <property type="entry name" value="KRAB"/>
</dbReference>
<dbReference type="GO" id="GO:0000978">
    <property type="term" value="F:RNA polymerase II cis-regulatory region sequence-specific DNA binding"/>
    <property type="evidence" value="ECO:0007669"/>
    <property type="project" value="TreeGrafter"/>
</dbReference>
<feature type="domain" description="C2H2-type" evidence="16">
    <location>
        <begin position="928"/>
        <end position="955"/>
    </location>
</feature>
<dbReference type="FunFam" id="3.30.160.60:FF:000295">
    <property type="entry name" value="zinc finger protein 19"/>
    <property type="match status" value="1"/>
</dbReference>
<dbReference type="PROSITE" id="PS00081">
    <property type="entry name" value="LIPOXYGENASE_2"/>
    <property type="match status" value="1"/>
</dbReference>
<keyword evidence="5" id="KW-0677">Repeat</keyword>
<comment type="function">
    <text evidence="1">May be involved in transcriptional regulation.</text>
</comment>
<dbReference type="PROSITE" id="PS00028">
    <property type="entry name" value="ZINC_FINGER_C2H2_1"/>
    <property type="match status" value="13"/>
</dbReference>
<dbReference type="GO" id="GO:0031981">
    <property type="term" value="C:nuclear lumen"/>
    <property type="evidence" value="ECO:0007669"/>
    <property type="project" value="UniProtKB-ARBA"/>
</dbReference>
<dbReference type="FunFam" id="3.30.160.60:FF:000029">
    <property type="entry name" value="GLI family zinc finger 4"/>
    <property type="match status" value="1"/>
</dbReference>
<dbReference type="FunFam" id="3.30.160.60:FF:000358">
    <property type="entry name" value="zinc finger protein 24"/>
    <property type="match status" value="1"/>
</dbReference>
<dbReference type="FunFam" id="3.30.160.60:FF:001437">
    <property type="entry name" value="Zinc finger protein 594"/>
    <property type="match status" value="1"/>
</dbReference>
<gene>
    <name evidence="19" type="ORF">UY3_13189</name>
</gene>
<feature type="domain" description="C2H2-type" evidence="16">
    <location>
        <begin position="1096"/>
        <end position="1123"/>
    </location>
</feature>
<dbReference type="InterPro" id="IPR036226">
    <property type="entry name" value="LipOase_C_sf"/>
</dbReference>
<dbReference type="SUPFAM" id="SSF57667">
    <property type="entry name" value="beta-beta-alpha zinc fingers"/>
    <property type="match status" value="7"/>
</dbReference>
<dbReference type="Pfam" id="PF00096">
    <property type="entry name" value="zf-C2H2"/>
    <property type="match status" value="13"/>
</dbReference>
<comment type="cofactor">
    <cofactor evidence="14">
        <name>Fe cation</name>
        <dbReference type="ChEBI" id="CHEBI:24875"/>
    </cofactor>
</comment>
<dbReference type="Gene3D" id="1.20.245.10">
    <property type="entry name" value="Lipoxygenase-1, Domain 5"/>
    <property type="match status" value="3"/>
</dbReference>
<dbReference type="SMART" id="SM00355">
    <property type="entry name" value="ZnF_C2H2"/>
    <property type="match status" value="13"/>
</dbReference>
<keyword evidence="9" id="KW-0805">Transcription regulation</keyword>
<feature type="domain" description="C2H2-type" evidence="16">
    <location>
        <begin position="956"/>
        <end position="983"/>
    </location>
</feature>
<dbReference type="GO" id="GO:0000981">
    <property type="term" value="F:DNA-binding transcription factor activity, RNA polymerase II-specific"/>
    <property type="evidence" value="ECO:0007669"/>
    <property type="project" value="TreeGrafter"/>
</dbReference>
<evidence type="ECO:0000256" key="11">
    <source>
        <dbReference type="ARBA" id="ARBA00023163"/>
    </source>
</evidence>
<feature type="domain" description="C2H2-type" evidence="16">
    <location>
        <begin position="900"/>
        <end position="927"/>
    </location>
</feature>
<reference evidence="20" key="1">
    <citation type="journal article" date="2013" name="Nat. Genet.">
        <title>The draft genomes of soft-shell turtle and green sea turtle yield insights into the development and evolution of the turtle-specific body plan.</title>
        <authorList>
            <person name="Wang Z."/>
            <person name="Pascual-Anaya J."/>
            <person name="Zadissa A."/>
            <person name="Li W."/>
            <person name="Niimura Y."/>
            <person name="Huang Z."/>
            <person name="Li C."/>
            <person name="White S."/>
            <person name="Xiong Z."/>
            <person name="Fang D."/>
            <person name="Wang B."/>
            <person name="Ming Y."/>
            <person name="Chen Y."/>
            <person name="Zheng Y."/>
            <person name="Kuraku S."/>
            <person name="Pignatelli M."/>
            <person name="Herrero J."/>
            <person name="Beal K."/>
            <person name="Nozawa M."/>
            <person name="Li Q."/>
            <person name="Wang J."/>
            <person name="Zhang H."/>
            <person name="Yu L."/>
            <person name="Shigenobu S."/>
            <person name="Wang J."/>
            <person name="Liu J."/>
            <person name="Flicek P."/>
            <person name="Searle S."/>
            <person name="Wang J."/>
            <person name="Kuratani S."/>
            <person name="Yin Y."/>
            <person name="Aken B."/>
            <person name="Zhang G."/>
            <person name="Irie N."/>
        </authorList>
    </citation>
    <scope>NUCLEOTIDE SEQUENCE [LARGE SCALE GENOMIC DNA]</scope>
</reference>
<feature type="domain" description="KRAB" evidence="17">
    <location>
        <begin position="596"/>
        <end position="664"/>
    </location>
</feature>
<feature type="domain" description="C2H2-type" evidence="16">
    <location>
        <begin position="816"/>
        <end position="843"/>
    </location>
</feature>
<dbReference type="PANTHER" id="PTHR19818">
    <property type="entry name" value="ZINC FINGER PROTEIN ZIC AND GLI"/>
    <property type="match status" value="1"/>
</dbReference>
<feature type="domain" description="C2H2-type" evidence="16">
    <location>
        <begin position="1040"/>
        <end position="1067"/>
    </location>
</feature>
<evidence type="ECO:0000256" key="10">
    <source>
        <dbReference type="ARBA" id="ARBA00023125"/>
    </source>
</evidence>
<keyword evidence="12" id="KW-0539">Nucleus</keyword>
<sequence>MALSSQQGGKARRVEDECPWTLPVTWVENCDGEGNVPVSVRGIDLPMEGATPDSKQLSVTSLVCWDKGNEIPSWVSGKGESVSGSSLSVEQTEGALQPVMDEGRAVVSELVLDSAKAQEGNGPKFVSARENGTVTRSNPVRVLAKSQRPDNSGACILAVAGKGWKEYTPGWPRCLEVASVDELDSNNKYSVTKTTIFMLRTIKTELELKLKGFFLCTGSWEKLKDIQKIFWCNKNPTSAGGLDPLTHMCISVSPKYVFELWQEDAFFGYQFLNGVILVVMRKCTSLPENFPVMEELVAGSLGEGTTLRDELKKGNIFLTDYKILEGIPTTQLKGEQQYLAVPLCLLHLTPGGQVVPLAIQVQPASHQQLICCPAVAACPFLTLGFVLTCHFKISQCPGPDSPIFLPSDPEWDWTLAKIWVWLASFHVQEANTHLLEAHLLCEVYCMATLRQLPMCHPVYKLLIPHTHYTLHINTLVRTNLIQPGGVFDKIPSWCQWASLHCSQWGQIPAGVNGRLSIGVNGARSRLVSMGVSPLESMGPDPRCFVSGIIGLYCQSKATVEKDSELQAWVAEIFTEGFMGRKSFGVPSTLQTRAELIKFLTVIIYWSLAQHAAVNSGQGIWGEDPPVLCAVPWGFPVSKPDVISQLERGEEPWVLDLQGFEEGEIPRGACAGAGMVNENEELTLQQEDAEQGEARGGLSQGSKGNVSRRGVKGKACESQHRPERQQGNQPREKVGKSINCQGTHQDSKEITAQQGIPTRKHTCTECGKHFSSHSDLMKHKRIHTGERPYGCRVCGKSFSQSSHLIRHHRIHSGERPHECGKCGKNFTLSSALIRHQRIHTGERPYPCCECGKSFTDSSALVNHQRTHTGERPYTCCECGKQFTRSSGLIIHQRIHTGERPYECCECGKSFTVNSDLINHQRIHTGERPHECCECGKSFTQSSALIRHQRIHTGERPYKCCECGKSFVVKSDLIGHQRIHLGKIPYKCSECGKAFTQRSALVTHRRIHTGERPYECCECRKKFTVKSDLTRHQRIHTGERPYECYECGKQFSQKSNLSAHQTSHTGETPYQCCECGKGFSVSSALIIHQRIHTGERPYRCSVCGKGFIRSSHLNRHQSLHRREREHKNFV</sequence>
<dbReference type="PANTHER" id="PTHR19818:SF158">
    <property type="entry name" value="C2H2-TYPE DOMAIN-CONTAINING PROTEIN-RELATED"/>
    <property type="match status" value="1"/>
</dbReference>
<dbReference type="FunFam" id="3.30.160.60:FF:000431">
    <property type="entry name" value="zinc finger protein 629 isoform X2"/>
    <property type="match status" value="1"/>
</dbReference>
<name>M7BC11_CHEMY</name>
<dbReference type="FunFam" id="3.30.160.60:FF:001498">
    <property type="entry name" value="Zinc finger protein 404"/>
    <property type="match status" value="1"/>
</dbReference>